<gene>
    <name evidence="2" type="ORF">RS83_01267</name>
</gene>
<comment type="caution">
    <text evidence="2">The sequence shown here is derived from an EMBL/GenBank/DDBJ whole genome shotgun (WGS) entry which is preliminary data.</text>
</comment>
<dbReference type="PATRIC" id="fig|82380.11.peg.1302"/>
<evidence type="ECO:0000313" key="3">
    <source>
        <dbReference type="Proteomes" id="UP000033640"/>
    </source>
</evidence>
<organism evidence="2 3">
    <name type="scientific">Microbacterium oxydans</name>
    <dbReference type="NCBI Taxonomy" id="82380"/>
    <lineage>
        <taxon>Bacteria</taxon>
        <taxon>Bacillati</taxon>
        <taxon>Actinomycetota</taxon>
        <taxon>Actinomycetes</taxon>
        <taxon>Micrococcales</taxon>
        <taxon>Microbacteriaceae</taxon>
        <taxon>Microbacterium</taxon>
    </lineage>
</organism>
<protein>
    <submittedName>
        <fullName evidence="2">Uncharacterized protein</fullName>
    </submittedName>
</protein>
<accession>A0A0F0LCX4</accession>
<keyword evidence="1" id="KW-0812">Transmembrane</keyword>
<name>A0A0F0LCX4_9MICO</name>
<keyword evidence="1" id="KW-0472">Membrane</keyword>
<proteinExistence type="predicted"/>
<evidence type="ECO:0000313" key="2">
    <source>
        <dbReference type="EMBL" id="KJL30125.1"/>
    </source>
</evidence>
<dbReference type="Proteomes" id="UP000033640">
    <property type="component" value="Unassembled WGS sequence"/>
</dbReference>
<reference evidence="2 3" key="1">
    <citation type="submission" date="2015-02" db="EMBL/GenBank/DDBJ databases">
        <title>Draft genome sequences of ten Microbacterium spp. with emphasis on heavy metal contaminated environments.</title>
        <authorList>
            <person name="Corretto E."/>
        </authorList>
    </citation>
    <scope>NUCLEOTIDE SEQUENCE [LARGE SCALE GENOMIC DNA]</scope>
    <source>
        <strain evidence="2 3">BEL4b</strain>
    </source>
</reference>
<keyword evidence="1" id="KW-1133">Transmembrane helix</keyword>
<sequence length="61" mass="7004">MPSMDTFFVITGAVIVVWFGVLMWRPRPARKPDPDGFAADPALTKAIDESNRDFVMFRRYP</sequence>
<dbReference type="EMBL" id="JYIW01000021">
    <property type="protein sequence ID" value="KJL30125.1"/>
    <property type="molecule type" value="Genomic_DNA"/>
</dbReference>
<evidence type="ECO:0000256" key="1">
    <source>
        <dbReference type="SAM" id="Phobius"/>
    </source>
</evidence>
<feature type="transmembrane region" description="Helical" evidence="1">
    <location>
        <begin position="6"/>
        <end position="24"/>
    </location>
</feature>
<dbReference type="AlphaFoldDB" id="A0A0F0LCX4"/>